<feature type="domain" description="Secretion system C-terminal sorting" evidence="3">
    <location>
        <begin position="233"/>
        <end position="301"/>
    </location>
</feature>
<evidence type="ECO:0000256" key="1">
    <source>
        <dbReference type="ARBA" id="ARBA00022729"/>
    </source>
</evidence>
<dbReference type="Proteomes" id="UP000184172">
    <property type="component" value="Unassembled WGS sequence"/>
</dbReference>
<accession>A0A1M6G7Y4</accession>
<name>A0A1M6G7Y4_9FLAO</name>
<organism evidence="4 5">
    <name type="scientific">Aequorivita viscosa</name>
    <dbReference type="NCBI Taxonomy" id="797419"/>
    <lineage>
        <taxon>Bacteria</taxon>
        <taxon>Pseudomonadati</taxon>
        <taxon>Bacteroidota</taxon>
        <taxon>Flavobacteriia</taxon>
        <taxon>Flavobacteriales</taxon>
        <taxon>Flavobacteriaceae</taxon>
        <taxon>Aequorivita</taxon>
    </lineage>
</organism>
<dbReference type="EMBL" id="FQYV01000009">
    <property type="protein sequence ID" value="SHJ06083.1"/>
    <property type="molecule type" value="Genomic_DNA"/>
</dbReference>
<keyword evidence="1 2" id="KW-0732">Signal</keyword>
<dbReference type="OrthoDB" id="1288696at2"/>
<dbReference type="Gene3D" id="2.60.120.200">
    <property type="match status" value="1"/>
</dbReference>
<evidence type="ECO:0000313" key="5">
    <source>
        <dbReference type="Proteomes" id="UP000184172"/>
    </source>
</evidence>
<dbReference type="Pfam" id="PF18962">
    <property type="entry name" value="Por_Secre_tail"/>
    <property type="match status" value="1"/>
</dbReference>
<sequence length="302" mass="32967">MKKAYLLAFAMAGMFLSSNAQIINDDMESYPFGPLENDHWTTWTAGAEAERIIIVDTYAHSGFQSGMIGDDSTQDAILKLGGESSGEFTVSWYNYVPAGKSGYYNFQENEDPGAGAWAINVYYNYINENPATGWIVDDQNPANVVAAFDYPEDTWFKITHHIDLDADTVVILLDGNEVYNGPFYSGSNLGSVDFYSAPVETGGDNFNELYIDDVVYAEGFLGVEDFTADNFSVYPNPVKDVLKISTKTAVDQVVVYDILGKVVLSSQPGIISPKVDMSALASGAYLVKVSIGNTSKTVKVIK</sequence>
<proteinExistence type="predicted"/>
<feature type="signal peptide" evidence="2">
    <location>
        <begin position="1"/>
        <end position="20"/>
    </location>
</feature>
<evidence type="ECO:0000313" key="4">
    <source>
        <dbReference type="EMBL" id="SHJ06083.1"/>
    </source>
</evidence>
<protein>
    <submittedName>
        <fullName evidence="4">Por secretion system C-terminal sorting domain-containing protein</fullName>
    </submittedName>
</protein>
<evidence type="ECO:0000256" key="2">
    <source>
        <dbReference type="SAM" id="SignalP"/>
    </source>
</evidence>
<gene>
    <name evidence="4" type="ORF">SAMN04487908_1095</name>
</gene>
<reference evidence="5" key="1">
    <citation type="submission" date="2016-11" db="EMBL/GenBank/DDBJ databases">
        <authorList>
            <person name="Varghese N."/>
            <person name="Submissions S."/>
        </authorList>
    </citation>
    <scope>NUCLEOTIDE SEQUENCE [LARGE SCALE GENOMIC DNA]</scope>
    <source>
        <strain evidence="5">DSM 26349</strain>
    </source>
</reference>
<dbReference type="RefSeq" id="WP_073217142.1">
    <property type="nucleotide sequence ID" value="NZ_FNNS01000011.1"/>
</dbReference>
<keyword evidence="5" id="KW-1185">Reference proteome</keyword>
<dbReference type="InterPro" id="IPR026444">
    <property type="entry name" value="Secre_tail"/>
</dbReference>
<evidence type="ECO:0000259" key="3">
    <source>
        <dbReference type="Pfam" id="PF18962"/>
    </source>
</evidence>
<dbReference type="NCBIfam" id="TIGR04183">
    <property type="entry name" value="Por_Secre_tail"/>
    <property type="match status" value="1"/>
</dbReference>
<feature type="chain" id="PRO_5009917647" evidence="2">
    <location>
        <begin position="21"/>
        <end position="302"/>
    </location>
</feature>
<dbReference type="STRING" id="797419.SAMN05216556_111111"/>
<dbReference type="AlphaFoldDB" id="A0A1M6G7Y4"/>